<dbReference type="Gene3D" id="3.40.630.30">
    <property type="match status" value="1"/>
</dbReference>
<dbReference type="PROSITE" id="PS51186">
    <property type="entry name" value="GNAT"/>
    <property type="match status" value="1"/>
</dbReference>
<accession>A0A2K8MFE0</accession>
<dbReference type="OrthoDB" id="9797417at2"/>
<dbReference type="Proteomes" id="UP000229081">
    <property type="component" value="Chromosome"/>
</dbReference>
<reference evidence="4 5" key="1">
    <citation type="submission" date="2017-11" db="EMBL/GenBank/DDBJ databases">
        <title>Complete genome sequence of Sphingomonas sp. Strain Cra20, a psychrotolerant potential plant growth promoting rhizobacteria.</title>
        <authorList>
            <person name="Luo Y."/>
        </authorList>
    </citation>
    <scope>NUCLEOTIDE SEQUENCE [LARGE SCALE GENOMIC DNA]</scope>
    <source>
        <strain evidence="4 5">Cra20</strain>
    </source>
</reference>
<dbReference type="EMBL" id="CP024923">
    <property type="protein sequence ID" value="ATY32597.1"/>
    <property type="molecule type" value="Genomic_DNA"/>
</dbReference>
<sequence>MRIREGRPDDVARALEIWRAAVDATHGFLTPADRAVIDIMVAQEFLPNVALWLAVDATDRALGFLVMDGAMIDALFVDPAVHGQGIGTALLDHALSLAPDAVVDASEQASNALPFYEARGFVRTGRSETDPQGRPYPLVHLRYAGRIRVSPLA</sequence>
<dbReference type="GO" id="GO:0016747">
    <property type="term" value="F:acyltransferase activity, transferring groups other than amino-acyl groups"/>
    <property type="evidence" value="ECO:0007669"/>
    <property type="project" value="InterPro"/>
</dbReference>
<evidence type="ECO:0000256" key="1">
    <source>
        <dbReference type="ARBA" id="ARBA00022679"/>
    </source>
</evidence>
<keyword evidence="2" id="KW-0012">Acyltransferase</keyword>
<gene>
    <name evidence="4" type="ORF">CVN68_11955</name>
</gene>
<dbReference type="Pfam" id="PF13673">
    <property type="entry name" value="Acetyltransf_10"/>
    <property type="match status" value="1"/>
</dbReference>
<dbReference type="NCBIfam" id="NF007807">
    <property type="entry name" value="PRK10514.1"/>
    <property type="match status" value="1"/>
</dbReference>
<evidence type="ECO:0000256" key="2">
    <source>
        <dbReference type="ARBA" id="ARBA00023315"/>
    </source>
</evidence>
<evidence type="ECO:0000313" key="4">
    <source>
        <dbReference type="EMBL" id="ATY32597.1"/>
    </source>
</evidence>
<keyword evidence="1 4" id="KW-0808">Transferase</keyword>
<dbReference type="CDD" id="cd04301">
    <property type="entry name" value="NAT_SF"/>
    <property type="match status" value="1"/>
</dbReference>
<dbReference type="RefSeq" id="WP_100282404.1">
    <property type="nucleotide sequence ID" value="NZ_CP024923.1"/>
</dbReference>
<organism evidence="4 5">
    <name type="scientific">Sphingomonas psychrotolerans</name>
    <dbReference type="NCBI Taxonomy" id="1327635"/>
    <lineage>
        <taxon>Bacteria</taxon>
        <taxon>Pseudomonadati</taxon>
        <taxon>Pseudomonadota</taxon>
        <taxon>Alphaproteobacteria</taxon>
        <taxon>Sphingomonadales</taxon>
        <taxon>Sphingomonadaceae</taxon>
        <taxon>Sphingomonas</taxon>
    </lineage>
</organism>
<dbReference type="PANTHER" id="PTHR43800">
    <property type="entry name" value="PEPTIDYL-LYSINE N-ACETYLTRANSFERASE YJAB"/>
    <property type="match status" value="1"/>
</dbReference>
<dbReference type="KEGG" id="sphc:CVN68_11955"/>
<dbReference type="InterPro" id="IPR000182">
    <property type="entry name" value="GNAT_dom"/>
</dbReference>
<name>A0A2K8MFE0_9SPHN</name>
<evidence type="ECO:0000313" key="5">
    <source>
        <dbReference type="Proteomes" id="UP000229081"/>
    </source>
</evidence>
<dbReference type="AlphaFoldDB" id="A0A2K8MFE0"/>
<proteinExistence type="predicted"/>
<evidence type="ECO:0000259" key="3">
    <source>
        <dbReference type="PROSITE" id="PS51186"/>
    </source>
</evidence>
<dbReference type="SUPFAM" id="SSF55729">
    <property type="entry name" value="Acyl-CoA N-acyltransferases (Nat)"/>
    <property type="match status" value="1"/>
</dbReference>
<dbReference type="InterPro" id="IPR016181">
    <property type="entry name" value="Acyl_CoA_acyltransferase"/>
</dbReference>
<dbReference type="PANTHER" id="PTHR43800:SF1">
    <property type="entry name" value="PEPTIDYL-LYSINE N-ACETYLTRANSFERASE YJAB"/>
    <property type="match status" value="1"/>
</dbReference>
<keyword evidence="5" id="KW-1185">Reference proteome</keyword>
<protein>
    <submittedName>
        <fullName evidence="4">Acetyltransferase</fullName>
    </submittedName>
</protein>
<feature type="domain" description="N-acetyltransferase" evidence="3">
    <location>
        <begin position="1"/>
        <end position="148"/>
    </location>
</feature>